<feature type="domain" description="AAA+ ATPase" evidence="2">
    <location>
        <begin position="139"/>
        <end position="270"/>
    </location>
</feature>
<dbReference type="EMBL" id="CP007033">
    <property type="protein sequence ID" value="AHF09902.1"/>
    <property type="molecule type" value="Genomic_DNA"/>
</dbReference>
<sequence>MERVLPNQGNANIEDRTGIQTTTDLNPVNQQKTESKVQLNIQPEMNTESGAVCPLCGDRGIVLNGDTAAPCSCMEKKRIENSFKYARLSRELMNCRFEKFSLEYYRNANTQQDQEDYLNAQKALRAAREFVKNVRTNPHEVGLLFTGSVGSGKTFLAASIANEILENNHKLLFLIVPDLLDELRATFSNKSENTEYDLLDIARTVPILILDDLGAHNYTEWSRNRIYSILNYRMNEQLPTVITTNLDFDEIDHYLGERTCSRLLQMCRIFRLSAPQDIRMQNYLKREGLKKDKK</sequence>
<keyword evidence="4" id="KW-1185">Reference proteome</keyword>
<gene>
    <name evidence="3" type="ORF">DEHRE_07250</name>
</gene>
<reference evidence="3 4" key="1">
    <citation type="journal article" date="2013" name="Stand. Genomic Sci.">
        <title>Complete genome sequence of Dehalobacter restrictus PER-K23(T.).</title>
        <authorList>
            <person name="Kruse T."/>
            <person name="Maillard J."/>
            <person name="Goodwin L."/>
            <person name="Woyke T."/>
            <person name="Teshima H."/>
            <person name="Bruce D."/>
            <person name="Detter C."/>
            <person name="Tapia R."/>
            <person name="Han C."/>
            <person name="Huntemann M."/>
            <person name="Wei C.L."/>
            <person name="Han J."/>
            <person name="Chen A."/>
            <person name="Kyrpides N."/>
            <person name="Szeto E."/>
            <person name="Markowitz V."/>
            <person name="Ivanova N."/>
            <person name="Pagani I."/>
            <person name="Pati A."/>
            <person name="Pitluck S."/>
            <person name="Nolan M."/>
            <person name="Holliger C."/>
            <person name="Smidt H."/>
        </authorList>
    </citation>
    <scope>NUCLEOTIDE SEQUENCE [LARGE SCALE GENOMIC DNA]</scope>
    <source>
        <strain evidence="4">DSM 9455</strain>
    </source>
</reference>
<evidence type="ECO:0000313" key="4">
    <source>
        <dbReference type="Proteomes" id="UP000018934"/>
    </source>
</evidence>
<dbReference type="RefSeq" id="WP_345787667.1">
    <property type="nucleotide sequence ID" value="NZ_CP007033.1"/>
</dbReference>
<dbReference type="InterPro" id="IPR027417">
    <property type="entry name" value="P-loop_NTPase"/>
</dbReference>
<dbReference type="PANTHER" id="PTHR30050">
    <property type="entry name" value="CHROMOSOMAL REPLICATION INITIATOR PROTEIN DNAA"/>
    <property type="match status" value="1"/>
</dbReference>
<dbReference type="SMART" id="SM00382">
    <property type="entry name" value="AAA"/>
    <property type="match status" value="1"/>
</dbReference>
<dbReference type="Proteomes" id="UP000018934">
    <property type="component" value="Chromosome"/>
</dbReference>
<dbReference type="Gene3D" id="3.40.50.300">
    <property type="entry name" value="P-loop containing nucleotide triphosphate hydrolases"/>
    <property type="match status" value="1"/>
</dbReference>
<organism evidence="3 4">
    <name type="scientific">Dehalobacter restrictus (strain DSM 9455 / PER-K23)</name>
    <dbReference type="NCBI Taxonomy" id="871738"/>
    <lineage>
        <taxon>Bacteria</taxon>
        <taxon>Bacillati</taxon>
        <taxon>Bacillota</taxon>
        <taxon>Clostridia</taxon>
        <taxon>Eubacteriales</taxon>
        <taxon>Desulfitobacteriaceae</taxon>
        <taxon>Dehalobacter</taxon>
    </lineage>
</organism>
<dbReference type="InterPro" id="IPR002611">
    <property type="entry name" value="IstB_ATP-bd"/>
</dbReference>
<evidence type="ECO:0000313" key="3">
    <source>
        <dbReference type="EMBL" id="AHF09902.1"/>
    </source>
</evidence>
<dbReference type="InterPro" id="IPR003593">
    <property type="entry name" value="AAA+_ATPase"/>
</dbReference>
<name>A0ABN4BVK8_DEHRP</name>
<dbReference type="Pfam" id="PF01695">
    <property type="entry name" value="IstB_IS21"/>
    <property type="match status" value="1"/>
</dbReference>
<dbReference type="CDD" id="cd00009">
    <property type="entry name" value="AAA"/>
    <property type="match status" value="1"/>
</dbReference>
<proteinExistence type="predicted"/>
<evidence type="ECO:0000259" key="2">
    <source>
        <dbReference type="SMART" id="SM00382"/>
    </source>
</evidence>
<dbReference type="SUPFAM" id="SSF52540">
    <property type="entry name" value="P-loop containing nucleoside triphosphate hydrolases"/>
    <property type="match status" value="1"/>
</dbReference>
<protein>
    <submittedName>
        <fullName evidence="3">DNA replication protein</fullName>
    </submittedName>
</protein>
<accession>A0ABN4BVK8</accession>
<dbReference type="PANTHER" id="PTHR30050:SF4">
    <property type="entry name" value="ATP-BINDING PROTEIN RV3427C IN INSERTION SEQUENCE-RELATED"/>
    <property type="match status" value="1"/>
</dbReference>
<evidence type="ECO:0000256" key="1">
    <source>
        <dbReference type="SAM" id="MobiDB-lite"/>
    </source>
</evidence>
<feature type="region of interest" description="Disordered" evidence="1">
    <location>
        <begin position="1"/>
        <end position="26"/>
    </location>
</feature>